<evidence type="ECO:0000256" key="1">
    <source>
        <dbReference type="SAM" id="Phobius"/>
    </source>
</evidence>
<feature type="transmembrane region" description="Helical" evidence="1">
    <location>
        <begin position="323"/>
        <end position="346"/>
    </location>
</feature>
<dbReference type="RefSeq" id="WP_091206511.1">
    <property type="nucleotide sequence ID" value="NZ_FOCL01000001.1"/>
</dbReference>
<evidence type="ECO:0000313" key="4">
    <source>
        <dbReference type="Proteomes" id="UP000198942"/>
    </source>
</evidence>
<name>A0A1H7ZXI6_9SPHI</name>
<dbReference type="EMBL" id="FOCL01000001">
    <property type="protein sequence ID" value="SEM62936.1"/>
    <property type="molecule type" value="Genomic_DNA"/>
</dbReference>
<proteinExistence type="predicted"/>
<keyword evidence="4" id="KW-1185">Reference proteome</keyword>
<dbReference type="STRING" id="551995.SAMN05192574_101242"/>
<gene>
    <name evidence="3" type="ORF">SAMN05192574_101242</name>
</gene>
<accession>A0A1H7ZXI6</accession>
<sequence>MKNLLLLIFIIVLCPVITFANAKTDSLLKVLKQEIANRINYDTRQEEQIDKLRKQLKSLPAEYSEARYLATQQLFEAFRDYRYDSTFVYAQRLIELSRQSKNSARLAENRLRLGTTLIASGMFKETFDCLREISPALLNTGSKKQYYILYSWAYSDLAKYNRDAFYSPDDFNRKYSYLDSAINLTTPGTFERLILQAQQKPGKGPHPLVYYLTLMKRRLSAHEEAMVVTGLSRYRSGDEKIQLLTKAAINDIHTSTYRAQAMLSLGTTLYEQGRMEDAFYFLQQALTQANRFGSRLNQNEIVRILPIVAAKRVLLEQQQRQRFLIYLVSVFVIAIIIGLVCFIIFFQLRKVRRAERIIKENNRALEKINQQLWEEGRIKEEYIGFFFSELSGFILKIDKLKNNLHRKIKSATTEEVLRVVDGIDVAAERRQLFRTFDSVFLKLFPDFPDAFNALLREKDRVKPKKPGTLNSHLRIFALMRLGINSNEMIAAILEYTVSTVYTYRFRTRSKAIVPADEFEQRIMSIQLAPPKA</sequence>
<dbReference type="InterPro" id="IPR011990">
    <property type="entry name" value="TPR-like_helical_dom_sf"/>
</dbReference>
<keyword evidence="1" id="KW-0472">Membrane</keyword>
<organism evidence="3 4">
    <name type="scientific">Mucilaginibacter gossypiicola</name>
    <dbReference type="NCBI Taxonomy" id="551995"/>
    <lineage>
        <taxon>Bacteria</taxon>
        <taxon>Pseudomonadati</taxon>
        <taxon>Bacteroidota</taxon>
        <taxon>Sphingobacteriia</taxon>
        <taxon>Sphingobacteriales</taxon>
        <taxon>Sphingobacteriaceae</taxon>
        <taxon>Mucilaginibacter</taxon>
    </lineage>
</organism>
<feature type="domain" description="DUF6377" evidence="2">
    <location>
        <begin position="251"/>
        <end position="490"/>
    </location>
</feature>
<reference evidence="4" key="1">
    <citation type="submission" date="2016-10" db="EMBL/GenBank/DDBJ databases">
        <authorList>
            <person name="Varghese N."/>
            <person name="Submissions S."/>
        </authorList>
    </citation>
    <scope>NUCLEOTIDE SEQUENCE [LARGE SCALE GENOMIC DNA]</scope>
    <source>
        <strain evidence="4">Gh-48</strain>
    </source>
</reference>
<dbReference type="OrthoDB" id="1044679at2"/>
<evidence type="ECO:0000313" key="3">
    <source>
        <dbReference type="EMBL" id="SEM62936.1"/>
    </source>
</evidence>
<dbReference type="InterPro" id="IPR045957">
    <property type="entry name" value="DUF6377"/>
</dbReference>
<keyword evidence="1" id="KW-0812">Transmembrane</keyword>
<dbReference type="AlphaFoldDB" id="A0A1H7ZXI6"/>
<protein>
    <recommendedName>
        <fullName evidence="2">DUF6377 domain-containing protein</fullName>
    </recommendedName>
</protein>
<evidence type="ECO:0000259" key="2">
    <source>
        <dbReference type="Pfam" id="PF19904"/>
    </source>
</evidence>
<dbReference type="Gene3D" id="1.25.40.10">
    <property type="entry name" value="Tetratricopeptide repeat domain"/>
    <property type="match status" value="1"/>
</dbReference>
<keyword evidence="1" id="KW-1133">Transmembrane helix</keyword>
<dbReference type="Proteomes" id="UP000198942">
    <property type="component" value="Unassembled WGS sequence"/>
</dbReference>
<dbReference type="Pfam" id="PF19904">
    <property type="entry name" value="DUF6377"/>
    <property type="match status" value="1"/>
</dbReference>